<protein>
    <submittedName>
        <fullName evidence="1">Uncharacterized protein</fullName>
    </submittedName>
</protein>
<dbReference type="RefSeq" id="WP_191123228.1">
    <property type="nucleotide sequence ID" value="NZ_JACXWY010000001.1"/>
</dbReference>
<organism evidence="1 2">
    <name type="scientific">Bosea spartocytisi</name>
    <dbReference type="NCBI Taxonomy" id="2773451"/>
    <lineage>
        <taxon>Bacteria</taxon>
        <taxon>Pseudomonadati</taxon>
        <taxon>Pseudomonadota</taxon>
        <taxon>Alphaproteobacteria</taxon>
        <taxon>Hyphomicrobiales</taxon>
        <taxon>Boseaceae</taxon>
        <taxon>Bosea</taxon>
    </lineage>
</organism>
<name>A0A927E472_9HYPH</name>
<gene>
    <name evidence="1" type="ORF">IED13_02180</name>
</gene>
<sequence length="74" mass="8278">MSDTQTSDIQTTSLDEIRLYAQRHGLKGLPEDQFARLAELAKTVREAGIALRRMPSEEQEPAHLFTVAALRGLK</sequence>
<evidence type="ECO:0000313" key="1">
    <source>
        <dbReference type="EMBL" id="MBD3844491.1"/>
    </source>
</evidence>
<dbReference type="EMBL" id="JACXWY010000001">
    <property type="protein sequence ID" value="MBD3844491.1"/>
    <property type="molecule type" value="Genomic_DNA"/>
</dbReference>
<comment type="caution">
    <text evidence="1">The sequence shown here is derived from an EMBL/GenBank/DDBJ whole genome shotgun (WGS) entry which is preliminary data.</text>
</comment>
<dbReference type="AlphaFoldDB" id="A0A927E472"/>
<evidence type="ECO:0000313" key="2">
    <source>
        <dbReference type="Proteomes" id="UP000619295"/>
    </source>
</evidence>
<dbReference type="Proteomes" id="UP000619295">
    <property type="component" value="Unassembled WGS sequence"/>
</dbReference>
<reference evidence="1" key="1">
    <citation type="submission" date="2020-09" db="EMBL/GenBank/DDBJ databases">
        <title>Bosea spartocytisi sp. nov. a root nodule endophyte of Spartocytisus supranubius in the high mountain ecosystem fo the Teide National Park (Canary Islands, Spain).</title>
        <authorList>
            <person name="Pulido-Suarez L."/>
            <person name="Peix A."/>
            <person name="Igual J.M."/>
            <person name="Socas-Perez N."/>
            <person name="Velazquez E."/>
            <person name="Flores-Felix J.D."/>
            <person name="Leon-Barrios M."/>
        </authorList>
    </citation>
    <scope>NUCLEOTIDE SEQUENCE</scope>
    <source>
        <strain evidence="1">SSUT16</strain>
    </source>
</reference>
<proteinExistence type="predicted"/>
<keyword evidence="2" id="KW-1185">Reference proteome</keyword>
<accession>A0A927E472</accession>